<evidence type="ECO:0000256" key="4">
    <source>
        <dbReference type="ARBA" id="ARBA00022927"/>
    </source>
</evidence>
<feature type="signal peptide" evidence="5">
    <location>
        <begin position="1"/>
        <end position="22"/>
    </location>
</feature>
<evidence type="ECO:0000256" key="5">
    <source>
        <dbReference type="SAM" id="SignalP"/>
    </source>
</evidence>
<keyword evidence="4" id="KW-0813">Transport</keyword>
<keyword evidence="2 5" id="KW-0732">Signal</keyword>
<comment type="similarity">
    <text evidence="1">Belongs to the bacterial solute-binding protein 5 family.</text>
</comment>
<feature type="chain" id="PRO_5046147275" evidence="5">
    <location>
        <begin position="23"/>
        <end position="533"/>
    </location>
</feature>
<dbReference type="Pfam" id="PF00496">
    <property type="entry name" value="SBP_bac_5"/>
    <property type="match status" value="1"/>
</dbReference>
<comment type="caution">
    <text evidence="7">The sequence shown here is derived from an EMBL/GenBank/DDBJ whole genome shotgun (WGS) entry which is preliminary data.</text>
</comment>
<feature type="domain" description="Solute-binding protein family 5" evidence="6">
    <location>
        <begin position="69"/>
        <end position="449"/>
    </location>
</feature>
<dbReference type="EMBL" id="JAAOCA010000034">
    <property type="protein sequence ID" value="MBD1601407.1"/>
    <property type="molecule type" value="Genomic_DNA"/>
</dbReference>
<dbReference type="SUPFAM" id="SSF53850">
    <property type="entry name" value="Periplasmic binding protein-like II"/>
    <property type="match status" value="1"/>
</dbReference>
<evidence type="ECO:0000313" key="8">
    <source>
        <dbReference type="Proteomes" id="UP000805841"/>
    </source>
</evidence>
<evidence type="ECO:0000313" key="7">
    <source>
        <dbReference type="EMBL" id="MBD1601407.1"/>
    </source>
</evidence>
<dbReference type="InterPro" id="IPR039424">
    <property type="entry name" value="SBP_5"/>
</dbReference>
<dbReference type="Gene3D" id="3.90.76.10">
    <property type="entry name" value="Dipeptide-binding Protein, Domain 1"/>
    <property type="match status" value="1"/>
</dbReference>
<dbReference type="CDD" id="cd08493">
    <property type="entry name" value="PBP2_DppA_like"/>
    <property type="match status" value="1"/>
</dbReference>
<dbReference type="Gene3D" id="3.10.105.10">
    <property type="entry name" value="Dipeptide-binding Protein, Domain 3"/>
    <property type="match status" value="1"/>
</dbReference>
<evidence type="ECO:0000256" key="3">
    <source>
        <dbReference type="ARBA" id="ARBA00022856"/>
    </source>
</evidence>
<accession>A0ABR7Z7H3</accession>
<proteinExistence type="inferred from homology"/>
<evidence type="ECO:0000256" key="2">
    <source>
        <dbReference type="ARBA" id="ARBA00022729"/>
    </source>
</evidence>
<dbReference type="InterPro" id="IPR000914">
    <property type="entry name" value="SBP_5_dom"/>
</dbReference>
<dbReference type="Proteomes" id="UP000805841">
    <property type="component" value="Unassembled WGS sequence"/>
</dbReference>
<protein>
    <submittedName>
        <fullName evidence="7">ABC transporter substrate-binding protein</fullName>
    </submittedName>
</protein>
<dbReference type="PANTHER" id="PTHR30290">
    <property type="entry name" value="PERIPLASMIC BINDING COMPONENT OF ABC TRANSPORTER"/>
    <property type="match status" value="1"/>
</dbReference>
<evidence type="ECO:0000256" key="1">
    <source>
        <dbReference type="ARBA" id="ARBA00005695"/>
    </source>
</evidence>
<dbReference type="PANTHER" id="PTHR30290:SF38">
    <property type="entry name" value="D,D-DIPEPTIDE-BINDING PERIPLASMIC PROTEIN DDPA-RELATED"/>
    <property type="match status" value="1"/>
</dbReference>
<keyword evidence="4" id="KW-0653">Protein transport</keyword>
<dbReference type="RefSeq" id="WP_190424654.1">
    <property type="nucleotide sequence ID" value="NZ_JAAOCA010000034.1"/>
</dbReference>
<dbReference type="Gene3D" id="3.40.190.10">
    <property type="entry name" value="Periplasmic binding protein-like II"/>
    <property type="match status" value="1"/>
</dbReference>
<gene>
    <name evidence="7" type="ORF">HAQ05_22280</name>
</gene>
<dbReference type="InterPro" id="IPR030678">
    <property type="entry name" value="Peptide/Ni-bd"/>
</dbReference>
<dbReference type="PIRSF" id="PIRSF002741">
    <property type="entry name" value="MppA"/>
    <property type="match status" value="1"/>
</dbReference>
<evidence type="ECO:0000259" key="6">
    <source>
        <dbReference type="Pfam" id="PF00496"/>
    </source>
</evidence>
<reference evidence="7 8" key="1">
    <citation type="journal article" date="2020" name="Insects">
        <title>Bacteria Belonging to Pseudomonas typographi sp. nov. from the Bark Beetle Ips typographus Have Genomic Potential to Aid in the Host Ecology.</title>
        <authorList>
            <person name="Peral-Aranega E."/>
            <person name="Saati-Santamaria Z."/>
            <person name="Kolarik M."/>
            <person name="Rivas R."/>
            <person name="Garcia-Fraile P."/>
        </authorList>
    </citation>
    <scope>NUCLEOTIDE SEQUENCE [LARGE SCALE GENOMIC DNA]</scope>
    <source>
        <strain evidence="7 8">CA3A</strain>
    </source>
</reference>
<keyword evidence="8" id="KW-1185">Reference proteome</keyword>
<keyword evidence="3" id="KW-0571">Peptide transport</keyword>
<name>A0ABR7Z7H3_9PSED</name>
<sequence>MRRFTAPALLVALLCTGPLAQAAGSLVYCSEASPAGFDPAQYTSGTEFDASAETVFNRLVQFQRGGTTLEPGLATAWDISPDGKVYTFHLRQGVHFHTTAYFTPSRDFNADDVLFTFERMLDNAQPFRKAYPAEFPYFTDMGLDQNITSVSKTDAYTVVFSLKQPDAAFTADLAMSFASVQSAEYAAQLLAAGKPEQLNQQPVGTGPFVFNRYQKDAVIRFDGNRHYWKPEDVQLDHLIFAITPDPATRLQKLKAGECQVSGYARPVDLAEIKKDPALKVLEQPGFNVGFLAYNIQHPPLDNPSVRQALDMAINKQAIISTVFQGAGQVAQNVIPPNQWSYDATIQGAPYDPEKAKQLLEAAGVKPGTEINLWAMTVQRASNPNARLSAQMIQQDWAKVGVKANIVSYEWGEYIKRAKAGEHDVLTYGWTGDNGDPDNWLGVLYSCASIGGSNYARWCDKNYDALIEKARLSADRGERTRLYQQAQKILREQMPVSPMAHSVVAQPMRKNVEGFKINPFGVTGFYGVSLGTSD</sequence>
<organism evidence="7 8">
    <name type="scientific">Pseudomonas typographi</name>
    <dbReference type="NCBI Taxonomy" id="2715964"/>
    <lineage>
        <taxon>Bacteria</taxon>
        <taxon>Pseudomonadati</taxon>
        <taxon>Pseudomonadota</taxon>
        <taxon>Gammaproteobacteria</taxon>
        <taxon>Pseudomonadales</taxon>
        <taxon>Pseudomonadaceae</taxon>
        <taxon>Pseudomonas</taxon>
    </lineage>
</organism>